<feature type="chain" id="PRO_5015356253" description="Heme-binding protein" evidence="1">
    <location>
        <begin position="20"/>
        <end position="170"/>
    </location>
</feature>
<dbReference type="Pfam" id="PF03928">
    <property type="entry name" value="HbpS-like"/>
    <property type="match status" value="1"/>
</dbReference>
<dbReference type="InterPro" id="IPR052517">
    <property type="entry name" value="GlcG_carb_metab_protein"/>
</dbReference>
<name>A0A2R5F655_9PROT</name>
<protein>
    <recommendedName>
        <fullName evidence="4">Heme-binding protein</fullName>
    </recommendedName>
</protein>
<dbReference type="PANTHER" id="PTHR34309:SF10">
    <property type="entry name" value="SLR1406 PROTEIN"/>
    <property type="match status" value="1"/>
</dbReference>
<evidence type="ECO:0000256" key="1">
    <source>
        <dbReference type="SAM" id="SignalP"/>
    </source>
</evidence>
<dbReference type="PANTHER" id="PTHR34309">
    <property type="entry name" value="SLR1406 PROTEIN"/>
    <property type="match status" value="1"/>
</dbReference>
<dbReference type="Proteomes" id="UP000245081">
    <property type="component" value="Unassembled WGS sequence"/>
</dbReference>
<dbReference type="AlphaFoldDB" id="A0A2R5F655"/>
<evidence type="ECO:0000313" key="2">
    <source>
        <dbReference type="EMBL" id="GBG13776.1"/>
    </source>
</evidence>
<comment type="caution">
    <text evidence="2">The sequence shown here is derived from an EMBL/GenBank/DDBJ whole genome shotgun (WGS) entry which is preliminary data.</text>
</comment>
<evidence type="ECO:0008006" key="4">
    <source>
        <dbReference type="Google" id="ProtNLM"/>
    </source>
</evidence>
<accession>A0A2R5F655</accession>
<gene>
    <name evidence="2" type="ORF">NMK_1327</name>
</gene>
<dbReference type="RefSeq" id="WP_227871394.1">
    <property type="nucleotide sequence ID" value="NZ_BDOQ01000003.1"/>
</dbReference>
<sequence length="170" mass="17231">MLKISFALVAMLTAVPAFAADAPPLPDARPAPIPAARGPSLELAAEAARVAIDTCAANGEQKTAASVVDSAGILKALLAYDGTSQRGVQSSTNKAVTALSFKTETSQLGERAKNDKAFADQIAADAKLNVRPGGVLIKSGDEIIGAIGVGGGKTDEECALAGLRKIQGKF</sequence>
<evidence type="ECO:0000313" key="3">
    <source>
        <dbReference type="Proteomes" id="UP000245081"/>
    </source>
</evidence>
<organism evidence="2 3">
    <name type="scientific">Novimethylophilus kurashikiensis</name>
    <dbReference type="NCBI Taxonomy" id="1825523"/>
    <lineage>
        <taxon>Bacteria</taxon>
        <taxon>Pseudomonadati</taxon>
        <taxon>Pseudomonadota</taxon>
        <taxon>Betaproteobacteria</taxon>
        <taxon>Nitrosomonadales</taxon>
        <taxon>Methylophilaceae</taxon>
        <taxon>Novimethylophilus</taxon>
    </lineage>
</organism>
<dbReference type="SUPFAM" id="SSF143744">
    <property type="entry name" value="GlcG-like"/>
    <property type="match status" value="1"/>
</dbReference>
<proteinExistence type="predicted"/>
<dbReference type="EMBL" id="BDOQ01000003">
    <property type="protein sequence ID" value="GBG13776.1"/>
    <property type="molecule type" value="Genomic_DNA"/>
</dbReference>
<dbReference type="InterPro" id="IPR038084">
    <property type="entry name" value="PduO/GlcC-like_sf"/>
</dbReference>
<dbReference type="Gene3D" id="3.30.450.150">
    <property type="entry name" value="Haem-degrading domain"/>
    <property type="match status" value="1"/>
</dbReference>
<feature type="signal peptide" evidence="1">
    <location>
        <begin position="1"/>
        <end position="19"/>
    </location>
</feature>
<keyword evidence="1" id="KW-0732">Signal</keyword>
<dbReference type="InterPro" id="IPR005624">
    <property type="entry name" value="PduO/GlcC-like"/>
</dbReference>
<reference evidence="2 3" key="1">
    <citation type="journal article" date="2018" name="Environ. Microbiol.">
        <title>Isolation and genomic characterization of Novimethylophilus kurashikiensis gen. nov. sp. nov., a new lanthanide-dependent methylotrophic species of Methylophilaceae.</title>
        <authorList>
            <person name="Lv H."/>
            <person name="Sahin N."/>
            <person name="Tani A."/>
        </authorList>
    </citation>
    <scope>NUCLEOTIDE SEQUENCE [LARGE SCALE GENOMIC DNA]</scope>
    <source>
        <strain evidence="2 3">La2-4</strain>
    </source>
</reference>
<keyword evidence="3" id="KW-1185">Reference proteome</keyword>